<dbReference type="RefSeq" id="WP_249360523.1">
    <property type="nucleotide sequence ID" value="NZ_JABEMG010000211.1"/>
</dbReference>
<accession>A0A8H9L480</accession>
<evidence type="ECO:0000313" key="6">
    <source>
        <dbReference type="EMBL" id="GGM32520.1"/>
    </source>
</evidence>
<protein>
    <submittedName>
        <fullName evidence="6">Glycosyl transferase</fullName>
    </submittedName>
</protein>
<evidence type="ECO:0000256" key="1">
    <source>
        <dbReference type="ARBA" id="ARBA00022676"/>
    </source>
</evidence>
<proteinExistence type="predicted"/>
<dbReference type="GO" id="GO:0016757">
    <property type="term" value="F:glycosyltransferase activity"/>
    <property type="evidence" value="ECO:0007669"/>
    <property type="project" value="UniProtKB-KW"/>
</dbReference>
<feature type="domain" description="Glycosyltransferase subfamily 4-like N-terminal" evidence="5">
    <location>
        <begin position="26"/>
        <end position="207"/>
    </location>
</feature>
<dbReference type="EMBL" id="BMPT01000012">
    <property type="protein sequence ID" value="GGM32520.1"/>
    <property type="molecule type" value="Genomic_DNA"/>
</dbReference>
<dbReference type="InterPro" id="IPR028098">
    <property type="entry name" value="Glyco_trans_4-like_N"/>
</dbReference>
<dbReference type="InterPro" id="IPR001296">
    <property type="entry name" value="Glyco_trans_1"/>
</dbReference>
<dbReference type="PANTHER" id="PTHR12526:SF635">
    <property type="entry name" value="GLYCOSYL TRANSFERASE GROUP 1"/>
    <property type="match status" value="1"/>
</dbReference>
<dbReference type="AlphaFoldDB" id="A0A8H9L480"/>
<dbReference type="Pfam" id="PF00534">
    <property type="entry name" value="Glycos_transf_1"/>
    <property type="match status" value="1"/>
</dbReference>
<dbReference type="SUPFAM" id="SSF53756">
    <property type="entry name" value="UDP-Glycosyltransferase/glycogen phosphorylase"/>
    <property type="match status" value="1"/>
</dbReference>
<organism evidence="6 7">
    <name type="scientific">Promicromonospora citrea</name>
    <dbReference type="NCBI Taxonomy" id="43677"/>
    <lineage>
        <taxon>Bacteria</taxon>
        <taxon>Bacillati</taxon>
        <taxon>Actinomycetota</taxon>
        <taxon>Actinomycetes</taxon>
        <taxon>Micrococcales</taxon>
        <taxon>Promicromonosporaceae</taxon>
        <taxon>Promicromonospora</taxon>
    </lineage>
</organism>
<evidence type="ECO:0000259" key="4">
    <source>
        <dbReference type="Pfam" id="PF00534"/>
    </source>
</evidence>
<evidence type="ECO:0000256" key="2">
    <source>
        <dbReference type="ARBA" id="ARBA00022679"/>
    </source>
</evidence>
<dbReference type="Pfam" id="PF13439">
    <property type="entry name" value="Glyco_transf_4"/>
    <property type="match status" value="1"/>
</dbReference>
<comment type="caution">
    <text evidence="6">The sequence shown here is derived from an EMBL/GenBank/DDBJ whole genome shotgun (WGS) entry which is preliminary data.</text>
</comment>
<reference evidence="6" key="2">
    <citation type="submission" date="2020-09" db="EMBL/GenBank/DDBJ databases">
        <authorList>
            <person name="Sun Q."/>
            <person name="Ohkuma M."/>
        </authorList>
    </citation>
    <scope>NUCLEOTIDE SEQUENCE</scope>
    <source>
        <strain evidence="6">JCM 3051</strain>
    </source>
</reference>
<dbReference type="Gene3D" id="3.40.50.2000">
    <property type="entry name" value="Glycogen Phosphorylase B"/>
    <property type="match status" value="2"/>
</dbReference>
<keyword evidence="1" id="KW-0328">Glycosyltransferase</keyword>
<name>A0A8H9L480_9MICO</name>
<sequence length="442" mass="46344">MKTGMRIGMISEHASPLATLGGADAGGQNVHVAALARRLAADGHTVDVYTRRDDPGLPGRVPLADGVDVVHVDAGPPEPLPKDDLLRWMPTFGDDLGARLTDPGVRPDVLHAHFWMSGLAALHATRRPGPDNEPRVPVVQTFHALGAVKRRHQGAADTSPAERLAVERMLCREADLVVATCRDEVAELRRMGLPEDRVRVVPCGVDLGAFTPGAPAADDEAGRPLRVLSLGRLVERKGVATAVEALARLAGRGGGPVELLVAGGPPPDRLGGDPEVLRLLNLARSLGVHDRVRFLGAVSHDEVPALLRSVDVVVCAPWYEPFGIVPLEAAACGRPVVASAVGGMLDTVVDGRTGLLVPPRDPDAVADALARLTDERYRLRLGAAARVRAEQRYGWASVARQTADAYAEVVGSTAAPGPHSTYGPHGTPSVVPTPLVAAGGTP</sequence>
<feature type="domain" description="Glycosyl transferase family 1" evidence="4">
    <location>
        <begin position="223"/>
        <end position="386"/>
    </location>
</feature>
<dbReference type="PANTHER" id="PTHR12526">
    <property type="entry name" value="GLYCOSYLTRANSFERASE"/>
    <property type="match status" value="1"/>
</dbReference>
<evidence type="ECO:0000259" key="5">
    <source>
        <dbReference type="Pfam" id="PF13439"/>
    </source>
</evidence>
<reference evidence="6" key="1">
    <citation type="journal article" date="2014" name="Int. J. Syst. Evol. Microbiol.">
        <title>Complete genome sequence of Corynebacterium casei LMG S-19264T (=DSM 44701T), isolated from a smear-ripened cheese.</title>
        <authorList>
            <consortium name="US DOE Joint Genome Institute (JGI-PGF)"/>
            <person name="Walter F."/>
            <person name="Albersmeier A."/>
            <person name="Kalinowski J."/>
            <person name="Ruckert C."/>
        </authorList>
    </citation>
    <scope>NUCLEOTIDE SEQUENCE</scope>
    <source>
        <strain evidence="6">JCM 3051</strain>
    </source>
</reference>
<keyword evidence="7" id="KW-1185">Reference proteome</keyword>
<evidence type="ECO:0000256" key="3">
    <source>
        <dbReference type="SAM" id="MobiDB-lite"/>
    </source>
</evidence>
<feature type="region of interest" description="Disordered" evidence="3">
    <location>
        <begin position="417"/>
        <end position="442"/>
    </location>
</feature>
<evidence type="ECO:0000313" key="7">
    <source>
        <dbReference type="Proteomes" id="UP000655589"/>
    </source>
</evidence>
<gene>
    <name evidence="6" type="ORF">GCM10010102_29960</name>
</gene>
<dbReference type="Proteomes" id="UP000655589">
    <property type="component" value="Unassembled WGS sequence"/>
</dbReference>
<keyword evidence="2 6" id="KW-0808">Transferase</keyword>